<dbReference type="PANTHER" id="PTHR43024">
    <property type="entry name" value="UDP-N-ACETYLMURAMOYL-TRIPEPTIDE--D-ALANYL-D-ALANINE LIGASE"/>
    <property type="match status" value="1"/>
</dbReference>
<dbReference type="SUPFAM" id="SSF63418">
    <property type="entry name" value="MurE/MurF N-terminal domain"/>
    <property type="match status" value="1"/>
</dbReference>
<feature type="binding site" evidence="10">
    <location>
        <begin position="112"/>
        <end position="118"/>
    </location>
    <ligand>
        <name>ATP</name>
        <dbReference type="ChEBI" id="CHEBI:30616"/>
    </ligand>
</feature>
<evidence type="ECO:0000256" key="1">
    <source>
        <dbReference type="ARBA" id="ARBA00022490"/>
    </source>
</evidence>
<sequence length="453" mass="49598">MIKRTLAEIAAMVKGQIHDSVKDVMVAGVTNDTRKITDSNLFVPLQGEKSNGHDHVLQAFERGASASLWEHNQPNPPEGAALIFVEDSLKALQQLAKAYLNELEAKVIGITGSNGKTTTKDMTASILGIKYRVHKTNGNYNNHIGLPLTVLSAPEDTEMLILEMGMSSRGEISLLSRIGQPDAAIITNIGESHLLDLGSREGIAEAKMEIVEGLKPEGVLIYNGDEPLLINRIGEVASRKISFGRSITNDYYPADIQPGQDEMNFTIEKEGMHSFQLPVLGTHNVLNSLAAIAVGREMGISYEEIARGLRELKLTNMRMEVSFGANGEKIINDAYNASPTSMKAAIELVKGMTDATKKILVLGDMLELGPEEAEYHYKMGELITEEIDYVLAYGNLSVNLAEGAKANLGPERVFHFEEKEELVHKLKELTEPHALVLVKASRGMRLEEVVKAL</sequence>
<keyword evidence="6 10" id="KW-0133">Cell shape</keyword>
<keyword evidence="3 10" id="KW-0132">Cell division</keyword>
<keyword evidence="4 10" id="KW-0547">Nucleotide-binding</keyword>
<keyword evidence="9 10" id="KW-0961">Cell wall biogenesis/degradation</keyword>
<dbReference type="Pfam" id="PF02875">
    <property type="entry name" value="Mur_ligase_C"/>
    <property type="match status" value="1"/>
</dbReference>
<dbReference type="GO" id="GO:0009252">
    <property type="term" value="P:peptidoglycan biosynthetic process"/>
    <property type="evidence" value="ECO:0007669"/>
    <property type="project" value="UniProtKB-UniRule"/>
</dbReference>
<evidence type="ECO:0000256" key="6">
    <source>
        <dbReference type="ARBA" id="ARBA00022960"/>
    </source>
</evidence>
<dbReference type="InterPro" id="IPR004101">
    <property type="entry name" value="Mur_ligase_C"/>
</dbReference>
<dbReference type="PANTHER" id="PTHR43024:SF1">
    <property type="entry name" value="UDP-N-ACETYLMURAMOYL-TRIPEPTIDE--D-ALANYL-D-ALANINE LIGASE"/>
    <property type="match status" value="1"/>
</dbReference>
<evidence type="ECO:0000256" key="11">
    <source>
        <dbReference type="RuleBase" id="RU004136"/>
    </source>
</evidence>
<feature type="domain" description="Mur ligase C-terminal" evidence="13">
    <location>
        <begin position="317"/>
        <end position="442"/>
    </location>
</feature>
<dbReference type="NCBIfam" id="TIGR01143">
    <property type="entry name" value="murF"/>
    <property type="match status" value="1"/>
</dbReference>
<dbReference type="GO" id="GO:0005524">
    <property type="term" value="F:ATP binding"/>
    <property type="evidence" value="ECO:0007669"/>
    <property type="project" value="UniProtKB-UniRule"/>
</dbReference>
<dbReference type="GO" id="GO:0047480">
    <property type="term" value="F:UDP-N-acetylmuramoyl-tripeptide-D-alanyl-D-alanine ligase activity"/>
    <property type="evidence" value="ECO:0007669"/>
    <property type="project" value="UniProtKB-UniRule"/>
</dbReference>
<dbReference type="SUPFAM" id="SSF53244">
    <property type="entry name" value="MurD-like peptide ligases, peptide-binding domain"/>
    <property type="match status" value="1"/>
</dbReference>
<evidence type="ECO:0000256" key="8">
    <source>
        <dbReference type="ARBA" id="ARBA00023306"/>
    </source>
</evidence>
<comment type="caution">
    <text evidence="15">The sequence shown here is derived from an EMBL/GenBank/DDBJ whole genome shotgun (WGS) entry which is preliminary data.</text>
</comment>
<dbReference type="Pfam" id="PF08245">
    <property type="entry name" value="Mur_ligase_M"/>
    <property type="match status" value="1"/>
</dbReference>
<comment type="catalytic activity">
    <reaction evidence="10 11">
        <text>D-alanyl-D-alanine + UDP-N-acetyl-alpha-D-muramoyl-L-alanyl-gamma-D-glutamyl-meso-2,6-diaminopimelate + ATP = UDP-N-acetyl-alpha-D-muramoyl-L-alanyl-gamma-D-glutamyl-meso-2,6-diaminopimeloyl-D-alanyl-D-alanine + ADP + phosphate + H(+)</text>
        <dbReference type="Rhea" id="RHEA:28374"/>
        <dbReference type="ChEBI" id="CHEBI:15378"/>
        <dbReference type="ChEBI" id="CHEBI:30616"/>
        <dbReference type="ChEBI" id="CHEBI:43474"/>
        <dbReference type="ChEBI" id="CHEBI:57822"/>
        <dbReference type="ChEBI" id="CHEBI:61386"/>
        <dbReference type="ChEBI" id="CHEBI:83905"/>
        <dbReference type="ChEBI" id="CHEBI:456216"/>
        <dbReference type="EC" id="6.3.2.10"/>
    </reaction>
</comment>
<gene>
    <name evidence="10" type="primary">murF</name>
    <name evidence="15" type="ORF">CYL18_17695</name>
</gene>
<dbReference type="GO" id="GO:0005737">
    <property type="term" value="C:cytoplasm"/>
    <property type="evidence" value="ECO:0007669"/>
    <property type="project" value="UniProtKB-SubCell"/>
</dbReference>
<name>A0A2S7MVJ4_9BACI</name>
<dbReference type="AlphaFoldDB" id="A0A2S7MVJ4"/>
<keyword evidence="7 10" id="KW-0573">Peptidoglycan synthesis</keyword>
<dbReference type="InterPro" id="IPR035911">
    <property type="entry name" value="MurE/MurF_N"/>
</dbReference>
<keyword evidence="1 10" id="KW-0963">Cytoplasm</keyword>
<evidence type="ECO:0000256" key="9">
    <source>
        <dbReference type="ARBA" id="ARBA00023316"/>
    </source>
</evidence>
<proteinExistence type="inferred from homology"/>
<dbReference type="GO" id="GO:0051301">
    <property type="term" value="P:cell division"/>
    <property type="evidence" value="ECO:0007669"/>
    <property type="project" value="UniProtKB-KW"/>
</dbReference>
<keyword evidence="8 10" id="KW-0131">Cell cycle</keyword>
<comment type="subcellular location">
    <subcellularLocation>
        <location evidence="10 11">Cytoplasm</location>
    </subcellularLocation>
</comment>
<dbReference type="InterPro" id="IPR005863">
    <property type="entry name" value="UDP-N-AcMur_synth"/>
</dbReference>
<accession>A0A2S7MVJ4</accession>
<dbReference type="Gene3D" id="3.40.1190.10">
    <property type="entry name" value="Mur-like, catalytic domain"/>
    <property type="match status" value="1"/>
</dbReference>
<comment type="pathway">
    <text evidence="10 11">Cell wall biogenesis; peptidoglycan biosynthesis.</text>
</comment>
<dbReference type="InterPro" id="IPR051046">
    <property type="entry name" value="MurCDEF_CellWall_CoF430Synth"/>
</dbReference>
<evidence type="ECO:0000313" key="16">
    <source>
        <dbReference type="Proteomes" id="UP000239663"/>
    </source>
</evidence>
<protein>
    <recommendedName>
        <fullName evidence="10 11">UDP-N-acetylmuramoyl-tripeptide--D-alanyl-D-alanine ligase</fullName>
        <ecNumber evidence="10 11">6.3.2.10</ecNumber>
    </recommendedName>
    <alternativeName>
        <fullName evidence="10">D-alanyl-D-alanine-adding enzyme</fullName>
    </alternativeName>
</protein>
<dbReference type="GO" id="GO:0008766">
    <property type="term" value="F:UDP-N-acetylmuramoylalanyl-D-glutamyl-2,6-diaminopimelate-D-alanyl-D-alanine ligase activity"/>
    <property type="evidence" value="ECO:0007669"/>
    <property type="project" value="RHEA"/>
</dbReference>
<evidence type="ECO:0000256" key="5">
    <source>
        <dbReference type="ARBA" id="ARBA00022840"/>
    </source>
</evidence>
<reference evidence="15 16" key="1">
    <citation type="submission" date="2017-12" db="EMBL/GenBank/DDBJ databases">
        <title>Taxonomic description and draft genome of Pradoshia cofamensis Gen. nov., sp. nov., a thermotolerant bacillale isolated from anterior gut of earthworm Eisenia fetida.</title>
        <authorList>
            <person name="Saha T."/>
            <person name="Chakraborty R."/>
        </authorList>
    </citation>
    <scope>NUCLEOTIDE SEQUENCE [LARGE SCALE GENOMIC DNA]</scope>
    <source>
        <strain evidence="15 16">EAG3</strain>
    </source>
</reference>
<comment type="function">
    <text evidence="10 11">Involved in cell wall formation. Catalyzes the final step in the synthesis of UDP-N-acetylmuramoyl-pentapeptide, the precursor of murein.</text>
</comment>
<comment type="similarity">
    <text evidence="10">Belongs to the MurCDEF family. MurF subfamily.</text>
</comment>
<feature type="domain" description="Mur ligase N-terminal catalytic" evidence="12">
    <location>
        <begin position="26"/>
        <end position="99"/>
    </location>
</feature>
<dbReference type="InterPro" id="IPR013221">
    <property type="entry name" value="Mur_ligase_cen"/>
</dbReference>
<feature type="domain" description="Mur ligase central" evidence="14">
    <location>
        <begin position="110"/>
        <end position="294"/>
    </location>
</feature>
<evidence type="ECO:0000259" key="14">
    <source>
        <dbReference type="Pfam" id="PF08245"/>
    </source>
</evidence>
<evidence type="ECO:0000259" key="12">
    <source>
        <dbReference type="Pfam" id="PF01225"/>
    </source>
</evidence>
<dbReference type="Gene3D" id="3.90.190.20">
    <property type="entry name" value="Mur ligase, C-terminal domain"/>
    <property type="match status" value="1"/>
</dbReference>
<evidence type="ECO:0000256" key="10">
    <source>
        <dbReference type="HAMAP-Rule" id="MF_02019"/>
    </source>
</evidence>
<dbReference type="InterPro" id="IPR036615">
    <property type="entry name" value="Mur_ligase_C_dom_sf"/>
</dbReference>
<dbReference type="Gene3D" id="3.40.1390.10">
    <property type="entry name" value="MurE/MurF, N-terminal domain"/>
    <property type="match status" value="1"/>
</dbReference>
<dbReference type="HAMAP" id="MF_02019">
    <property type="entry name" value="MurF"/>
    <property type="match status" value="1"/>
</dbReference>
<dbReference type="SUPFAM" id="SSF53623">
    <property type="entry name" value="MurD-like peptide ligases, catalytic domain"/>
    <property type="match status" value="1"/>
</dbReference>
<dbReference type="Pfam" id="PF01225">
    <property type="entry name" value="Mur_ligase"/>
    <property type="match status" value="1"/>
</dbReference>
<dbReference type="EC" id="6.3.2.10" evidence="10 11"/>
<evidence type="ECO:0000256" key="2">
    <source>
        <dbReference type="ARBA" id="ARBA00022598"/>
    </source>
</evidence>
<organism evidence="15 16">
    <name type="scientific">Pradoshia eiseniae</name>
    <dbReference type="NCBI Taxonomy" id="2064768"/>
    <lineage>
        <taxon>Bacteria</taxon>
        <taxon>Bacillati</taxon>
        <taxon>Bacillota</taxon>
        <taxon>Bacilli</taxon>
        <taxon>Bacillales</taxon>
        <taxon>Bacillaceae</taxon>
        <taxon>Pradoshia</taxon>
    </lineage>
</organism>
<dbReference type="Proteomes" id="UP000239663">
    <property type="component" value="Unassembled WGS sequence"/>
</dbReference>
<evidence type="ECO:0000313" key="15">
    <source>
        <dbReference type="EMBL" id="PQD93831.1"/>
    </source>
</evidence>
<evidence type="ECO:0000256" key="3">
    <source>
        <dbReference type="ARBA" id="ARBA00022618"/>
    </source>
</evidence>
<keyword evidence="2 10" id="KW-0436">Ligase</keyword>
<evidence type="ECO:0000256" key="4">
    <source>
        <dbReference type="ARBA" id="ARBA00022741"/>
    </source>
</evidence>
<keyword evidence="16" id="KW-1185">Reference proteome</keyword>
<dbReference type="GO" id="GO:0008360">
    <property type="term" value="P:regulation of cell shape"/>
    <property type="evidence" value="ECO:0007669"/>
    <property type="project" value="UniProtKB-KW"/>
</dbReference>
<dbReference type="EMBL" id="PKOZ01000020">
    <property type="protein sequence ID" value="PQD93831.1"/>
    <property type="molecule type" value="Genomic_DNA"/>
</dbReference>
<dbReference type="InterPro" id="IPR000713">
    <property type="entry name" value="Mur_ligase_N"/>
</dbReference>
<dbReference type="OrthoDB" id="9801978at2"/>
<keyword evidence="5 10" id="KW-0067">ATP-binding</keyword>
<evidence type="ECO:0000256" key="7">
    <source>
        <dbReference type="ARBA" id="ARBA00022984"/>
    </source>
</evidence>
<dbReference type="RefSeq" id="WP_104850816.1">
    <property type="nucleotide sequence ID" value="NZ_PKOZ01000020.1"/>
</dbReference>
<dbReference type="GO" id="GO:0071555">
    <property type="term" value="P:cell wall organization"/>
    <property type="evidence" value="ECO:0007669"/>
    <property type="project" value="UniProtKB-KW"/>
</dbReference>
<evidence type="ECO:0000259" key="13">
    <source>
        <dbReference type="Pfam" id="PF02875"/>
    </source>
</evidence>
<dbReference type="InterPro" id="IPR036565">
    <property type="entry name" value="Mur-like_cat_sf"/>
</dbReference>
<dbReference type="UniPathway" id="UPA00219"/>